<evidence type="ECO:0000313" key="2">
    <source>
        <dbReference type="EMBL" id="RDT59268.1"/>
    </source>
</evidence>
<dbReference type="GO" id="GO:0008897">
    <property type="term" value="F:holo-[acyl-carrier-protein] synthase activity"/>
    <property type="evidence" value="ECO:0007669"/>
    <property type="project" value="InterPro"/>
</dbReference>
<protein>
    <submittedName>
        <fullName evidence="2">Phosphopantetheinyl transferase</fullName>
    </submittedName>
    <submittedName>
        <fullName evidence="3">Protein YieE</fullName>
    </submittedName>
</protein>
<dbReference type="OrthoDB" id="7061431at2"/>
<evidence type="ECO:0000313" key="5">
    <source>
        <dbReference type="Proteomes" id="UP000036013"/>
    </source>
</evidence>
<dbReference type="Proteomes" id="UP000036013">
    <property type="component" value="Unassembled WGS sequence"/>
</dbReference>
<accession>A0A157PQ76</accession>
<dbReference type="Proteomes" id="UP000255291">
    <property type="component" value="Unassembled WGS sequence"/>
</dbReference>
<evidence type="ECO:0000313" key="7">
    <source>
        <dbReference type="Proteomes" id="UP000077278"/>
    </source>
</evidence>
<gene>
    <name evidence="3" type="primary">yieE</name>
    <name evidence="1" type="ORF">ABF77_09630</name>
    <name evidence="2" type="ORF">DXF87_13850</name>
    <name evidence="4" type="ORF">SAMEA2273136_01854</name>
    <name evidence="3" type="ORF">SAMEA2273443_04351</name>
</gene>
<sequence>MATHFARGILTEGRLVSARISSACHREALTLPEHRRSRFLASRALLAELMFMLYGTSELPDIITQPEGRPVFADPDLPRFSIAYTGNIIGVALTTEGDCGLDMELQRATRSFHGGNAHEDYPLSSNEKLWVRNQNDPVEARAQLITLRQSIRKLCGCASDDASLLQLLPGSGRLRATQATLVEALCDAEDVLIWSIAVTPAIERMKIWEFDSQQGWRSLPDVPERANEPAARLMRLTSLPAEKAFTLS</sequence>
<comment type="caution">
    <text evidence="2">The sequence shown here is derived from an EMBL/GenBank/DDBJ whole genome shotgun (WGS) entry which is preliminary data.</text>
</comment>
<dbReference type="EMBL" id="QRBW01000025">
    <property type="protein sequence ID" value="RDT59268.1"/>
    <property type="molecule type" value="Genomic_DNA"/>
</dbReference>
<keyword evidence="6" id="KW-1185">Reference proteome</keyword>
<dbReference type="EMBL" id="FKDK01000024">
    <property type="protein sequence ID" value="SAB28881.1"/>
    <property type="molecule type" value="Genomic_DNA"/>
</dbReference>
<evidence type="ECO:0000313" key="1">
    <source>
        <dbReference type="EMBL" id="KLQ04486.1"/>
    </source>
</evidence>
<reference evidence="2 8" key="3">
    <citation type="submission" date="2018-07" db="EMBL/GenBank/DDBJ databases">
        <title>The use of a cohorting ward and systematic surveillance cultures for the control of a Klebsiella pneumoniae carbapenemase (KPC)-producing Enterobacteriaceae outbreak.</title>
        <authorList>
            <person name="Doi Y."/>
        </authorList>
    </citation>
    <scope>NUCLEOTIDE SEQUENCE [LARGE SCALE GENOMIC DNA]</scope>
    <source>
        <strain evidence="2 8">1-RC-17-04017</strain>
    </source>
</reference>
<dbReference type="GO" id="GO:0000287">
    <property type="term" value="F:magnesium ion binding"/>
    <property type="evidence" value="ECO:0007669"/>
    <property type="project" value="InterPro"/>
</dbReference>
<evidence type="ECO:0000313" key="4">
    <source>
        <dbReference type="EMBL" id="SAC08712.1"/>
    </source>
</evidence>
<evidence type="ECO:0000313" key="6">
    <source>
        <dbReference type="Proteomes" id="UP000077063"/>
    </source>
</evidence>
<name>A0A0F0RWS9_9ENTR</name>
<proteinExistence type="predicted"/>
<dbReference type="InterPro" id="IPR037143">
    <property type="entry name" value="4-PPantetheinyl_Trfase_dom_sf"/>
</dbReference>
<dbReference type="Proteomes" id="UP000077063">
    <property type="component" value="Unassembled WGS sequence"/>
</dbReference>
<dbReference type="Gene3D" id="3.90.470.20">
    <property type="entry name" value="4'-phosphopantetheinyl transferase domain"/>
    <property type="match status" value="1"/>
</dbReference>
<dbReference type="Proteomes" id="UP000077278">
    <property type="component" value="Unassembled WGS sequence"/>
</dbReference>
<dbReference type="RefSeq" id="WP_023293689.1">
    <property type="nucleotide sequence ID" value="NZ_AP022465.1"/>
</dbReference>
<dbReference type="EMBL" id="FKDD01000006">
    <property type="protein sequence ID" value="SAC08712.1"/>
    <property type="molecule type" value="Genomic_DNA"/>
</dbReference>
<organism evidence="2 8">
    <name type="scientific">Enterobacter roggenkampii</name>
    <dbReference type="NCBI Taxonomy" id="1812935"/>
    <lineage>
        <taxon>Bacteria</taxon>
        <taxon>Pseudomonadati</taxon>
        <taxon>Pseudomonadota</taxon>
        <taxon>Gammaproteobacteria</taxon>
        <taxon>Enterobacterales</taxon>
        <taxon>Enterobacteriaceae</taxon>
        <taxon>Enterobacter</taxon>
        <taxon>Enterobacter cloacae complex</taxon>
    </lineage>
</organism>
<dbReference type="KEGG" id="ecls:LI67_024580"/>
<dbReference type="AlphaFoldDB" id="A0A0F0RWS9"/>
<reference evidence="1 5" key="1">
    <citation type="submission" date="2015-06" db="EMBL/GenBank/DDBJ databases">
        <authorList>
            <person name="Adams M."/>
            <person name="Sutton G."/>
            <person name="Nelson K."/>
            <person name="Bonomo R."/>
            <person name="McCorrison J."/>
            <person name="Sanka R."/>
            <person name="Brinkac L."/>
            <person name="Nierman W."/>
        </authorList>
    </citation>
    <scope>NUCLEOTIDE SEQUENCE [LARGE SCALE GENOMIC DNA]</scope>
    <source>
        <strain evidence="1 5">GN02692</strain>
    </source>
</reference>
<accession>A0A0F0RWS9</accession>
<keyword evidence="2" id="KW-0808">Transferase</keyword>
<accession>A0A167PXN7</accession>
<reference evidence="6 7" key="2">
    <citation type="submission" date="2016-03" db="EMBL/GenBank/DDBJ databases">
        <authorList>
            <consortium name="Pathogen Informatics"/>
        </authorList>
    </citation>
    <scope>NUCLEOTIDE SEQUENCE [LARGE SCALE GENOMIC DNA]</scope>
    <source>
        <strain evidence="6">e2161</strain>
        <strain evidence="3">E2161</strain>
        <strain evidence="4">E264</strain>
        <strain evidence="7">e264</strain>
    </source>
</reference>
<accession>V3DBC0</accession>
<evidence type="ECO:0000313" key="3">
    <source>
        <dbReference type="EMBL" id="SAB28881.1"/>
    </source>
</evidence>
<evidence type="ECO:0000313" key="8">
    <source>
        <dbReference type="Proteomes" id="UP000255291"/>
    </source>
</evidence>
<dbReference type="EMBL" id="LEDI01000016">
    <property type="protein sequence ID" value="KLQ04486.1"/>
    <property type="molecule type" value="Genomic_DNA"/>
</dbReference>